<dbReference type="PROSITE" id="PS51886">
    <property type="entry name" value="TLDC"/>
    <property type="match status" value="1"/>
</dbReference>
<name>A0A397UBB9_9GLOM</name>
<reference evidence="3 4" key="1">
    <citation type="submission" date="2018-06" db="EMBL/GenBank/DDBJ databases">
        <title>Comparative genomics reveals the genomic features of Rhizophagus irregularis, R. cerebriforme, R. diaphanum and Gigaspora rosea, and their symbiotic lifestyle signature.</title>
        <authorList>
            <person name="Morin E."/>
            <person name="San Clemente H."/>
            <person name="Chen E.C.H."/>
            <person name="De La Providencia I."/>
            <person name="Hainaut M."/>
            <person name="Kuo A."/>
            <person name="Kohler A."/>
            <person name="Murat C."/>
            <person name="Tang N."/>
            <person name="Roy S."/>
            <person name="Loubradou J."/>
            <person name="Henrissat B."/>
            <person name="Grigoriev I.V."/>
            <person name="Corradi N."/>
            <person name="Roux C."/>
            <person name="Martin F.M."/>
        </authorList>
    </citation>
    <scope>NUCLEOTIDE SEQUENCE [LARGE SCALE GENOMIC DNA]</scope>
    <source>
        <strain evidence="3 4">DAOM 194757</strain>
    </source>
</reference>
<organism evidence="3 4">
    <name type="scientific">Gigaspora rosea</name>
    <dbReference type="NCBI Taxonomy" id="44941"/>
    <lineage>
        <taxon>Eukaryota</taxon>
        <taxon>Fungi</taxon>
        <taxon>Fungi incertae sedis</taxon>
        <taxon>Mucoromycota</taxon>
        <taxon>Glomeromycotina</taxon>
        <taxon>Glomeromycetes</taxon>
        <taxon>Diversisporales</taxon>
        <taxon>Gigasporaceae</taxon>
        <taxon>Gigaspora</taxon>
    </lineage>
</organism>
<proteinExistence type="predicted"/>
<evidence type="ECO:0000259" key="1">
    <source>
        <dbReference type="PROSITE" id="PS50097"/>
    </source>
</evidence>
<dbReference type="Gene3D" id="3.30.710.10">
    <property type="entry name" value="Potassium Channel Kv1.1, Chain A"/>
    <property type="match status" value="1"/>
</dbReference>
<dbReference type="SMART" id="SM00225">
    <property type="entry name" value="BTB"/>
    <property type="match status" value="1"/>
</dbReference>
<dbReference type="SUPFAM" id="SSF54695">
    <property type="entry name" value="POZ domain"/>
    <property type="match status" value="1"/>
</dbReference>
<dbReference type="InterPro" id="IPR011705">
    <property type="entry name" value="BACK"/>
</dbReference>
<feature type="domain" description="TLDc" evidence="2">
    <location>
        <begin position="336"/>
        <end position="507"/>
    </location>
</feature>
<evidence type="ECO:0000259" key="2">
    <source>
        <dbReference type="PROSITE" id="PS51886"/>
    </source>
</evidence>
<evidence type="ECO:0000313" key="3">
    <source>
        <dbReference type="EMBL" id="RIB06398.1"/>
    </source>
</evidence>
<dbReference type="Pfam" id="PF07534">
    <property type="entry name" value="TLD"/>
    <property type="match status" value="1"/>
</dbReference>
<gene>
    <name evidence="3" type="ORF">C2G38_2217219</name>
</gene>
<evidence type="ECO:0000313" key="4">
    <source>
        <dbReference type="Proteomes" id="UP000266673"/>
    </source>
</evidence>
<feature type="domain" description="BTB" evidence="1">
    <location>
        <begin position="23"/>
        <end position="95"/>
    </location>
</feature>
<dbReference type="Gene3D" id="1.25.40.420">
    <property type="match status" value="1"/>
</dbReference>
<dbReference type="Pfam" id="PF07707">
    <property type="entry name" value="BACK"/>
    <property type="match status" value="1"/>
</dbReference>
<dbReference type="GO" id="GO:0005737">
    <property type="term" value="C:cytoplasm"/>
    <property type="evidence" value="ECO:0007669"/>
    <property type="project" value="TreeGrafter"/>
</dbReference>
<dbReference type="Pfam" id="PF00651">
    <property type="entry name" value="BTB"/>
    <property type="match status" value="1"/>
</dbReference>
<sequence>MTTKFFDNLSFDLLVLLKKGKGRDVIVNVGKGTESKPFELHSGILYVRCPYFSNELDKLDYNEEHIKEINKPDISVDVFQVIIMYIYGGIISFENMDSNIIFESLMIANEFQLSELAKYIENYLIQHHEFWIHTNFSKIYRATIENDSLGTLQKYCVKVAAENPDLIFDSDDFTTLPEGAFVSILERDDLQMSEAKIWDLVIKWGIAQNPSLPPNQNQWSDLDFLILKTTLKNCLPLIRFFQFTGEEVLDKLRPYQKILDPNLWTDIMTRFMAPNKSISSVVLPPRKLIYKSQVNDELNFTMLPSPIQNHSPSPIQNHSPSPIQNQSLQRFELNSNIISTKHATEIVSWIDRTEYRSDEVIPYRFNLLTRGSRDGFNGKSFHRMCKGKDYTLMVLKVNGSGEILGGFNPLRIPTEKERTWLSTHDSFIFSLKNNDRSILSRVARSERAIWNNSVEFYGPHFSNEDLVMLGDFQTEKRCFSRFRHYEKAIRNTNAKFSVDEYEVFQLQHLITTEIPGA</sequence>
<keyword evidence="4" id="KW-1185">Reference proteome</keyword>
<dbReference type="OrthoDB" id="194443at2759"/>
<protein>
    <recommendedName>
        <fullName evidence="5">TLD-domain-containing protein</fullName>
    </recommendedName>
</protein>
<dbReference type="PROSITE" id="PS50097">
    <property type="entry name" value="BTB"/>
    <property type="match status" value="1"/>
</dbReference>
<dbReference type="AlphaFoldDB" id="A0A397UBB9"/>
<dbReference type="InterPro" id="IPR000210">
    <property type="entry name" value="BTB/POZ_dom"/>
</dbReference>
<accession>A0A397UBB9</accession>
<dbReference type="PANTHER" id="PTHR46306">
    <property type="entry name" value="BTB/POZ DOMAIN-CONTAINING PROTEIN 9"/>
    <property type="match status" value="1"/>
</dbReference>
<dbReference type="InterPro" id="IPR052407">
    <property type="entry name" value="BTB_POZ_domain_cont_9"/>
</dbReference>
<dbReference type="InterPro" id="IPR006571">
    <property type="entry name" value="TLDc_dom"/>
</dbReference>
<dbReference type="PANTHER" id="PTHR46306:SF1">
    <property type="entry name" value="BTB_POZ DOMAIN-CONTAINING PROTEIN 9"/>
    <property type="match status" value="1"/>
</dbReference>
<evidence type="ECO:0008006" key="5">
    <source>
        <dbReference type="Google" id="ProtNLM"/>
    </source>
</evidence>
<dbReference type="InterPro" id="IPR011333">
    <property type="entry name" value="SKP1/BTB/POZ_sf"/>
</dbReference>
<dbReference type="Proteomes" id="UP000266673">
    <property type="component" value="Unassembled WGS sequence"/>
</dbReference>
<dbReference type="EMBL" id="QKWP01001823">
    <property type="protein sequence ID" value="RIB06398.1"/>
    <property type="molecule type" value="Genomic_DNA"/>
</dbReference>
<comment type="caution">
    <text evidence="3">The sequence shown here is derived from an EMBL/GenBank/DDBJ whole genome shotgun (WGS) entry which is preliminary data.</text>
</comment>